<name>A0A9X1VZM7_9BURK</name>
<evidence type="ECO:0000313" key="3">
    <source>
        <dbReference type="Proteomes" id="UP001139447"/>
    </source>
</evidence>
<protein>
    <submittedName>
        <fullName evidence="2">SGNH/GDSL hydrolase family protein</fullName>
    </submittedName>
</protein>
<dbReference type="RefSeq" id="WP_243309459.1">
    <property type="nucleotide sequence ID" value="NZ_JALGBI010000003.1"/>
</dbReference>
<keyword evidence="1" id="KW-0732">Signal</keyword>
<dbReference type="GO" id="GO:0016788">
    <property type="term" value="F:hydrolase activity, acting on ester bonds"/>
    <property type="evidence" value="ECO:0007669"/>
    <property type="project" value="UniProtKB-ARBA"/>
</dbReference>
<gene>
    <name evidence="2" type="ORF">MMF98_21860</name>
</gene>
<keyword evidence="2" id="KW-0378">Hydrolase</keyword>
<dbReference type="AlphaFoldDB" id="A0A9X1VZM7"/>
<keyword evidence="3" id="KW-1185">Reference proteome</keyword>
<comment type="caution">
    <text evidence="2">The sequence shown here is derived from an EMBL/GenBank/DDBJ whole genome shotgun (WGS) entry which is preliminary data.</text>
</comment>
<dbReference type="Proteomes" id="UP001139447">
    <property type="component" value="Unassembled WGS sequence"/>
</dbReference>
<dbReference type="PROSITE" id="PS51257">
    <property type="entry name" value="PROKAR_LIPOPROTEIN"/>
    <property type="match status" value="1"/>
</dbReference>
<dbReference type="InterPro" id="IPR036514">
    <property type="entry name" value="SGNH_hydro_sf"/>
</dbReference>
<feature type="signal peptide" evidence="1">
    <location>
        <begin position="1"/>
        <end position="22"/>
    </location>
</feature>
<accession>A0A9X1VZM7</accession>
<organism evidence="2 3">
    <name type="scientific">Variovorax terrae</name>
    <dbReference type="NCBI Taxonomy" id="2923278"/>
    <lineage>
        <taxon>Bacteria</taxon>
        <taxon>Pseudomonadati</taxon>
        <taxon>Pseudomonadota</taxon>
        <taxon>Betaproteobacteria</taxon>
        <taxon>Burkholderiales</taxon>
        <taxon>Comamonadaceae</taxon>
        <taxon>Variovorax</taxon>
    </lineage>
</organism>
<dbReference type="CDD" id="cd01847">
    <property type="entry name" value="Triacylglycerol_lipase_like"/>
    <property type="match status" value="1"/>
</dbReference>
<sequence length="317" mass="32870">MTTTWLRRAVLTAVCASAALLAACGSSTIESQLTPTRFISFGDAFADLGQTGSRYTVNDGSVNNWTQQMAADFGVPMAAVVSGGFAYAQGNARITAKPDAAGSSATPTVQQQIDTFLAGNTIGASDVVVLAGGTADIIAEMAAVLAGTQTSAQMMANVQQAGRDLGAQIRRLTLVGGQHVVVAGVYNLSVTPWATRIGQGALLSDASSAFNQALLVSIVDLGNRVLYVDAAYYYNLVAASPTIYAINDATSVVCTSVDPGNGIGTGVNQVNSALCTPSTIAPGADYSKFMFADGVYMTPQAQRVFGDYAYNRVRARW</sequence>
<feature type="chain" id="PRO_5040750622" evidence="1">
    <location>
        <begin position="23"/>
        <end position="317"/>
    </location>
</feature>
<reference evidence="2" key="1">
    <citation type="submission" date="2022-03" db="EMBL/GenBank/DDBJ databases">
        <authorList>
            <person name="Woo C.Y."/>
        </authorList>
    </citation>
    <scope>NUCLEOTIDE SEQUENCE</scope>
    <source>
        <strain evidence="2">CYS-02</strain>
    </source>
</reference>
<evidence type="ECO:0000256" key="1">
    <source>
        <dbReference type="SAM" id="SignalP"/>
    </source>
</evidence>
<dbReference type="EMBL" id="JALGBI010000003">
    <property type="protein sequence ID" value="MCJ0765870.1"/>
    <property type="molecule type" value="Genomic_DNA"/>
</dbReference>
<dbReference type="Gene3D" id="3.40.50.1110">
    <property type="entry name" value="SGNH hydrolase"/>
    <property type="match status" value="1"/>
</dbReference>
<evidence type="ECO:0000313" key="2">
    <source>
        <dbReference type="EMBL" id="MCJ0765870.1"/>
    </source>
</evidence>
<proteinExistence type="predicted"/>